<feature type="domain" description="F-box" evidence="2">
    <location>
        <begin position="70"/>
        <end position="120"/>
    </location>
</feature>
<feature type="region of interest" description="Disordered" evidence="1">
    <location>
        <begin position="1"/>
        <end position="64"/>
    </location>
</feature>
<accession>A0A453SKQ9</accession>
<dbReference type="PROSITE" id="PS50181">
    <property type="entry name" value="FBOX"/>
    <property type="match status" value="1"/>
</dbReference>
<reference evidence="3" key="4">
    <citation type="submission" date="2019-03" db="UniProtKB">
        <authorList>
            <consortium name="EnsemblPlants"/>
        </authorList>
    </citation>
    <scope>IDENTIFICATION</scope>
</reference>
<dbReference type="CDD" id="cd09917">
    <property type="entry name" value="F-box_SF"/>
    <property type="match status" value="1"/>
</dbReference>
<name>A0A453SKQ9_AEGTS</name>
<dbReference type="PANTHER" id="PTHR31264:SF9">
    <property type="entry name" value="F-BOX DOMAIN-CONTAINING PROTEIN"/>
    <property type="match status" value="1"/>
</dbReference>
<keyword evidence="4" id="KW-1185">Reference proteome</keyword>
<dbReference type="PANTHER" id="PTHR31264">
    <property type="entry name" value="OS07G0554500 PROTEIN-RELATED"/>
    <property type="match status" value="1"/>
</dbReference>
<dbReference type="EnsemblPlants" id="AET7Gv20984300.6">
    <property type="protein sequence ID" value="AET7Gv20984300.6"/>
    <property type="gene ID" value="AET7Gv20984300"/>
</dbReference>
<protein>
    <recommendedName>
        <fullName evidence="2">F-box domain-containing protein</fullName>
    </recommendedName>
</protein>
<organism evidence="3 4">
    <name type="scientific">Aegilops tauschii subsp. strangulata</name>
    <name type="common">Goatgrass</name>
    <dbReference type="NCBI Taxonomy" id="200361"/>
    <lineage>
        <taxon>Eukaryota</taxon>
        <taxon>Viridiplantae</taxon>
        <taxon>Streptophyta</taxon>
        <taxon>Embryophyta</taxon>
        <taxon>Tracheophyta</taxon>
        <taxon>Spermatophyta</taxon>
        <taxon>Magnoliopsida</taxon>
        <taxon>Liliopsida</taxon>
        <taxon>Poales</taxon>
        <taxon>Poaceae</taxon>
        <taxon>BOP clade</taxon>
        <taxon>Pooideae</taxon>
        <taxon>Triticodae</taxon>
        <taxon>Triticeae</taxon>
        <taxon>Triticinae</taxon>
        <taxon>Aegilops</taxon>
    </lineage>
</organism>
<dbReference type="Gramene" id="AET7Gv20984300.6">
    <property type="protein sequence ID" value="AET7Gv20984300.6"/>
    <property type="gene ID" value="AET7Gv20984300"/>
</dbReference>
<feature type="compositionally biased region" description="Polar residues" evidence="1">
    <location>
        <begin position="52"/>
        <end position="61"/>
    </location>
</feature>
<dbReference type="SMART" id="SM00256">
    <property type="entry name" value="FBOX"/>
    <property type="match status" value="1"/>
</dbReference>
<reference evidence="3" key="5">
    <citation type="journal article" date="2021" name="G3 (Bethesda)">
        <title>Aegilops tauschii genome assembly Aet v5.0 features greater sequence contiguity and improved annotation.</title>
        <authorList>
            <person name="Wang L."/>
            <person name="Zhu T."/>
            <person name="Rodriguez J.C."/>
            <person name="Deal K.R."/>
            <person name="Dubcovsky J."/>
            <person name="McGuire P.E."/>
            <person name="Lux T."/>
            <person name="Spannagl M."/>
            <person name="Mayer K.F.X."/>
            <person name="Baldrich P."/>
            <person name="Meyers B.C."/>
            <person name="Huo N."/>
            <person name="Gu Y.Q."/>
            <person name="Zhou H."/>
            <person name="Devos K.M."/>
            <person name="Bennetzen J.L."/>
            <person name="Unver T."/>
            <person name="Budak H."/>
            <person name="Gulick P.J."/>
            <person name="Galiba G."/>
            <person name="Kalapos B."/>
            <person name="Nelson D.R."/>
            <person name="Li P."/>
            <person name="You F.M."/>
            <person name="Luo M.C."/>
            <person name="Dvorak J."/>
        </authorList>
    </citation>
    <scope>NUCLEOTIDE SEQUENCE [LARGE SCALE GENOMIC DNA]</scope>
    <source>
        <strain evidence="3">cv. AL8/78</strain>
    </source>
</reference>
<dbReference type="Proteomes" id="UP000015105">
    <property type="component" value="Chromosome 7D"/>
</dbReference>
<evidence type="ECO:0000259" key="2">
    <source>
        <dbReference type="PROSITE" id="PS50181"/>
    </source>
</evidence>
<evidence type="ECO:0000256" key="1">
    <source>
        <dbReference type="SAM" id="MobiDB-lite"/>
    </source>
</evidence>
<dbReference type="AlphaFoldDB" id="A0A453SKQ9"/>
<proteinExistence type="predicted"/>
<dbReference type="InterPro" id="IPR036047">
    <property type="entry name" value="F-box-like_dom_sf"/>
</dbReference>
<dbReference type="Pfam" id="PF00646">
    <property type="entry name" value="F-box"/>
    <property type="match status" value="1"/>
</dbReference>
<reference evidence="3" key="3">
    <citation type="journal article" date="2017" name="Nature">
        <title>Genome sequence of the progenitor of the wheat D genome Aegilops tauschii.</title>
        <authorList>
            <person name="Luo M.C."/>
            <person name="Gu Y.Q."/>
            <person name="Puiu D."/>
            <person name="Wang H."/>
            <person name="Twardziok S.O."/>
            <person name="Deal K.R."/>
            <person name="Huo N."/>
            <person name="Zhu T."/>
            <person name="Wang L."/>
            <person name="Wang Y."/>
            <person name="McGuire P.E."/>
            <person name="Liu S."/>
            <person name="Long H."/>
            <person name="Ramasamy R.K."/>
            <person name="Rodriguez J.C."/>
            <person name="Van S.L."/>
            <person name="Yuan L."/>
            <person name="Wang Z."/>
            <person name="Xia Z."/>
            <person name="Xiao L."/>
            <person name="Anderson O.D."/>
            <person name="Ouyang S."/>
            <person name="Liang Y."/>
            <person name="Zimin A.V."/>
            <person name="Pertea G."/>
            <person name="Qi P."/>
            <person name="Bennetzen J.L."/>
            <person name="Dai X."/>
            <person name="Dawson M.W."/>
            <person name="Muller H.G."/>
            <person name="Kugler K."/>
            <person name="Rivarola-Duarte L."/>
            <person name="Spannagl M."/>
            <person name="Mayer K.F.X."/>
            <person name="Lu F.H."/>
            <person name="Bevan M.W."/>
            <person name="Leroy P."/>
            <person name="Li P."/>
            <person name="You F.M."/>
            <person name="Sun Q."/>
            <person name="Liu Z."/>
            <person name="Lyons E."/>
            <person name="Wicker T."/>
            <person name="Salzberg S.L."/>
            <person name="Devos K.M."/>
            <person name="Dvorak J."/>
        </authorList>
    </citation>
    <scope>NUCLEOTIDE SEQUENCE [LARGE SCALE GENOMIC DNA]</scope>
    <source>
        <strain evidence="3">cv. AL8/78</strain>
    </source>
</reference>
<reference evidence="4" key="2">
    <citation type="journal article" date="2017" name="Nat. Plants">
        <title>The Aegilops tauschii genome reveals multiple impacts of transposons.</title>
        <authorList>
            <person name="Zhao G."/>
            <person name="Zou C."/>
            <person name="Li K."/>
            <person name="Wang K."/>
            <person name="Li T."/>
            <person name="Gao L."/>
            <person name="Zhang X."/>
            <person name="Wang H."/>
            <person name="Yang Z."/>
            <person name="Liu X."/>
            <person name="Jiang W."/>
            <person name="Mao L."/>
            <person name="Kong X."/>
            <person name="Jiao Y."/>
            <person name="Jia J."/>
        </authorList>
    </citation>
    <scope>NUCLEOTIDE SEQUENCE [LARGE SCALE GENOMIC DNA]</scope>
    <source>
        <strain evidence="4">cv. AL8/78</strain>
    </source>
</reference>
<dbReference type="SUPFAM" id="SSF81383">
    <property type="entry name" value="F-box domain"/>
    <property type="match status" value="1"/>
</dbReference>
<dbReference type="STRING" id="200361.A0A453SKQ9"/>
<evidence type="ECO:0000313" key="3">
    <source>
        <dbReference type="EnsemblPlants" id="AET7Gv20984300.6"/>
    </source>
</evidence>
<dbReference type="InterPro" id="IPR001810">
    <property type="entry name" value="F-box_dom"/>
</dbReference>
<reference evidence="4" key="1">
    <citation type="journal article" date="2014" name="Science">
        <title>Ancient hybridizations among the ancestral genomes of bread wheat.</title>
        <authorList>
            <consortium name="International Wheat Genome Sequencing Consortium,"/>
            <person name="Marcussen T."/>
            <person name="Sandve S.R."/>
            <person name="Heier L."/>
            <person name="Spannagl M."/>
            <person name="Pfeifer M."/>
            <person name="Jakobsen K.S."/>
            <person name="Wulff B.B."/>
            <person name="Steuernagel B."/>
            <person name="Mayer K.F."/>
            <person name="Olsen O.A."/>
        </authorList>
    </citation>
    <scope>NUCLEOTIDE SEQUENCE [LARGE SCALE GENOMIC DNA]</scope>
    <source>
        <strain evidence="4">cv. AL8/78</strain>
    </source>
</reference>
<sequence length="460" mass="51381">DRYTKHTGQGPFGRHTRKSLAPSTLRQGFPAAGSSALRHRLDSLDLPYPQGPNHSPSSTLLASGREMASPSPLVDFPQHLLEEIFLRLPAAEDLARASAACVTFRRVVTDGSFLRRFRRLHPPPVLGFLCLGGFHPAQPPHTSAPAARALALAADFSFSFLPSRRRWAVQDIRDGRVLLVGKQNMMAEGPSISMFPELVVCDPLHRRYILLPPLPDGLVASVERQDDEFLGWSCEPSLIPLSDEEAALVEETTFRVIWSASCKTNMAVFVFSSTTGQWRATASQTWSDLVIDRQPLYFIRRHLVGGCVYWVLPMNNTDLLVLDTRTMEFSIADLPPGQWNRQDIAIVDAGEGRLGMLSTGYGNANGESYLCYTIRQNKGESFGEWQMEKISLGSWYRYRIVGGTEKYLILLRIETPKYLSLSPPIMEFCKLDVRTMQVERMCAESSGFSGSKVCLYADFP</sequence>
<evidence type="ECO:0000313" key="4">
    <source>
        <dbReference type="Proteomes" id="UP000015105"/>
    </source>
</evidence>